<evidence type="ECO:0000313" key="3">
    <source>
        <dbReference type="EMBL" id="EPS35275.1"/>
    </source>
</evidence>
<gene>
    <name evidence="3" type="ORF">H072_11510</name>
</gene>
<reference evidence="3 4" key="1">
    <citation type="journal article" date="2013" name="PLoS Genet.">
        <title>Genomic mechanisms accounting for the adaptation to parasitism in nematode-trapping fungi.</title>
        <authorList>
            <person name="Meerupati T."/>
            <person name="Andersson K.M."/>
            <person name="Friman E."/>
            <person name="Kumar D."/>
            <person name="Tunlid A."/>
            <person name="Ahren D."/>
        </authorList>
    </citation>
    <scope>NUCLEOTIDE SEQUENCE [LARGE SCALE GENOMIC DNA]</scope>
    <source>
        <strain evidence="3 4">CBS 200.50</strain>
    </source>
</reference>
<dbReference type="Proteomes" id="UP000015100">
    <property type="component" value="Unassembled WGS sequence"/>
</dbReference>
<feature type="compositionally biased region" description="Acidic residues" evidence="1">
    <location>
        <begin position="385"/>
        <end position="408"/>
    </location>
</feature>
<keyword evidence="2" id="KW-0812">Transmembrane</keyword>
<proteinExistence type="predicted"/>
<dbReference type="OMA" id="MHSTYTA"/>
<evidence type="ECO:0000313" key="4">
    <source>
        <dbReference type="Proteomes" id="UP000015100"/>
    </source>
</evidence>
<accession>S7ZX08</accession>
<sequence>MANFGNTPMPLWQFVGLVVMFSILLGSPIFICFVYHRRKERDRLTFEVRRTITSLDPFRSPYQVAGRDHFMVPFPDEVTMPPVPTRERVVSSSSSVPLLSLSPGNSRVQSRNVSPVIIQGRLVTMGQQSQHREILVAANTITTTVGVTVDGGGDIGEGLNVNFAERSGTVSSIAYPEMAHRAPAGGGVYGGRRGYGTLGNVMHSTYTAAQRAYRGRHRLNFWSAWMAPWVMDDNRLEVIDEESAGSGRAKGRFEGELSAAGSSVDFMRVTTGQSTSSRDIAGSVGTMETTTSGFSMRGTPPAFEKVDFNAGYNPSMARSLTRRLLKFGFEAKDGIAATVGGTMETARQTSGAWKGRLELKKRALERKKSLGDRLFSFQKKKSDQEFDETDDGGDEYEEEGGDELENCGEEVHRRSSDQTSIRDFAHAFRQDITGKDDESASNTGTIRVHQIDDDDEEYQDQLPGTLRETNCASTSAPLETSDLGLTTNENLPTNAAVTTPTGTLRGRKTLRNMADTPDSQKERMARNTPKNTVRRIALEKSFDQEKLEHTGMEESGKDITSRIVE</sequence>
<keyword evidence="2" id="KW-0472">Membrane</keyword>
<dbReference type="EMBL" id="AQGS01001233">
    <property type="protein sequence ID" value="EPS35275.1"/>
    <property type="molecule type" value="Genomic_DNA"/>
</dbReference>
<feature type="region of interest" description="Disordered" evidence="1">
    <location>
        <begin position="381"/>
        <end position="419"/>
    </location>
</feature>
<feature type="region of interest" description="Disordered" evidence="1">
    <location>
        <begin position="472"/>
        <end position="501"/>
    </location>
</feature>
<evidence type="ECO:0000256" key="1">
    <source>
        <dbReference type="SAM" id="MobiDB-lite"/>
    </source>
</evidence>
<keyword evidence="4" id="KW-1185">Reference proteome</keyword>
<dbReference type="AlphaFoldDB" id="S7ZX08"/>
<keyword evidence="2" id="KW-1133">Transmembrane helix</keyword>
<reference evidence="4" key="2">
    <citation type="submission" date="2013-04" db="EMBL/GenBank/DDBJ databases">
        <title>Genomic mechanisms accounting for the adaptation to parasitism in nematode-trapping fungi.</title>
        <authorList>
            <person name="Ahren D.G."/>
        </authorList>
    </citation>
    <scope>NUCLEOTIDE SEQUENCE [LARGE SCALE GENOMIC DNA]</scope>
    <source>
        <strain evidence="4">CBS 200.50</strain>
    </source>
</reference>
<feature type="region of interest" description="Disordered" evidence="1">
    <location>
        <begin position="545"/>
        <end position="565"/>
    </location>
</feature>
<comment type="caution">
    <text evidence="3">The sequence shown here is derived from an EMBL/GenBank/DDBJ whole genome shotgun (WGS) entry which is preliminary data.</text>
</comment>
<dbReference type="HOGENOM" id="CLU_482331_0_0_1"/>
<feature type="transmembrane region" description="Helical" evidence="2">
    <location>
        <begin position="12"/>
        <end position="35"/>
    </location>
</feature>
<protein>
    <submittedName>
        <fullName evidence="3">Uncharacterized protein</fullName>
    </submittedName>
</protein>
<evidence type="ECO:0000256" key="2">
    <source>
        <dbReference type="SAM" id="Phobius"/>
    </source>
</evidence>
<organism evidence="3 4">
    <name type="scientific">Dactylellina haptotyla (strain CBS 200.50)</name>
    <name type="common">Nematode-trapping fungus</name>
    <name type="synonym">Monacrosporium haptotylum</name>
    <dbReference type="NCBI Taxonomy" id="1284197"/>
    <lineage>
        <taxon>Eukaryota</taxon>
        <taxon>Fungi</taxon>
        <taxon>Dikarya</taxon>
        <taxon>Ascomycota</taxon>
        <taxon>Pezizomycotina</taxon>
        <taxon>Orbiliomycetes</taxon>
        <taxon>Orbiliales</taxon>
        <taxon>Orbiliaceae</taxon>
        <taxon>Dactylellina</taxon>
    </lineage>
</organism>
<dbReference type="OrthoDB" id="5374773at2759"/>
<feature type="region of interest" description="Disordered" evidence="1">
    <location>
        <begin position="271"/>
        <end position="298"/>
    </location>
</feature>
<name>S7ZX08_DACHA</name>